<dbReference type="Proteomes" id="UP000249495">
    <property type="component" value="Chromosome 1"/>
</dbReference>
<keyword evidence="3" id="KW-1185">Reference proteome</keyword>
<feature type="transmembrane region" description="Helical" evidence="1">
    <location>
        <begin position="205"/>
        <end position="223"/>
    </location>
</feature>
<gene>
    <name evidence="2" type="ORF">NCTC12278_01919</name>
</gene>
<evidence type="ECO:0000313" key="2">
    <source>
        <dbReference type="EMBL" id="SQF41314.1"/>
    </source>
</evidence>
<dbReference type="AlphaFoldDB" id="A0A2X3VJ08"/>
<dbReference type="InterPro" id="IPR010699">
    <property type="entry name" value="DUF1275"/>
</dbReference>
<proteinExistence type="predicted"/>
<organism evidence="2 3">
    <name type="scientific">Streptococcus ferus</name>
    <dbReference type="NCBI Taxonomy" id="1345"/>
    <lineage>
        <taxon>Bacteria</taxon>
        <taxon>Bacillati</taxon>
        <taxon>Bacillota</taxon>
        <taxon>Bacilli</taxon>
        <taxon>Lactobacillales</taxon>
        <taxon>Streptococcaceae</taxon>
        <taxon>Streptococcus</taxon>
    </lineage>
</organism>
<keyword evidence="1" id="KW-1133">Transmembrane helix</keyword>
<dbReference type="PANTHER" id="PTHR37314">
    <property type="entry name" value="SLR0142 PROTEIN"/>
    <property type="match status" value="1"/>
</dbReference>
<dbReference type="PANTHER" id="PTHR37314:SF4">
    <property type="entry name" value="UPF0700 TRANSMEMBRANE PROTEIN YOAK"/>
    <property type="match status" value="1"/>
</dbReference>
<dbReference type="KEGG" id="sfer:NCTC12278_01919"/>
<dbReference type="EMBL" id="LS483343">
    <property type="protein sequence ID" value="SQF41314.1"/>
    <property type="molecule type" value="Genomic_DNA"/>
</dbReference>
<accession>A0A2X3VJ08</accession>
<keyword evidence="1" id="KW-0812">Transmembrane</keyword>
<feature type="transmembrane region" description="Helical" evidence="1">
    <location>
        <begin position="20"/>
        <end position="37"/>
    </location>
</feature>
<name>A0A2X3VJ08_9STRE</name>
<evidence type="ECO:0000313" key="3">
    <source>
        <dbReference type="Proteomes" id="UP000249495"/>
    </source>
</evidence>
<dbReference type="Pfam" id="PF06912">
    <property type="entry name" value="DUF1275"/>
    <property type="match status" value="1"/>
</dbReference>
<sequence>MFHVKRRHKRDYQNFEALRVAMLLTFLSGFIDSYTFLTQGRRFAGLQTGNLLYMMIHLADGRILDVLSYFIPLFFFILGQVFAYFLRRWTDDKHYRWHRFSTYVLLVLLLFIAILSPLLSSVFTIGSLAFFASIKLVTFKRVRGYQYTNLMMTGNIRVASYLFTKGWVEKNQLIFKQALYITAIIASFMMGVMVSTILSHYFVEFSLYAALFPMIFLAYFVSIESEQTKNP</sequence>
<feature type="transmembrane region" description="Helical" evidence="1">
    <location>
        <begin position="106"/>
        <end position="131"/>
    </location>
</feature>
<protein>
    <submittedName>
        <fullName evidence="2">Permease</fullName>
    </submittedName>
</protein>
<keyword evidence="1" id="KW-0472">Membrane</keyword>
<feature type="transmembrane region" description="Helical" evidence="1">
    <location>
        <begin position="66"/>
        <end position="86"/>
    </location>
</feature>
<dbReference type="STRING" id="1123303.GCA_000372425_01086"/>
<feature type="transmembrane region" description="Helical" evidence="1">
    <location>
        <begin position="178"/>
        <end position="199"/>
    </location>
</feature>
<reference evidence="2 3" key="1">
    <citation type="submission" date="2018-06" db="EMBL/GenBank/DDBJ databases">
        <authorList>
            <consortium name="Pathogen Informatics"/>
            <person name="Doyle S."/>
        </authorList>
    </citation>
    <scope>NUCLEOTIDE SEQUENCE [LARGE SCALE GENOMIC DNA]</scope>
    <source>
        <strain evidence="2 3">NCTC12278</strain>
    </source>
</reference>
<evidence type="ECO:0000256" key="1">
    <source>
        <dbReference type="SAM" id="Phobius"/>
    </source>
</evidence>